<organism evidence="10">
    <name type="scientific">anaerobic digester metagenome</name>
    <dbReference type="NCBI Taxonomy" id="1263854"/>
    <lineage>
        <taxon>unclassified sequences</taxon>
        <taxon>metagenomes</taxon>
        <taxon>ecological metagenomes</taxon>
    </lineage>
</organism>
<evidence type="ECO:0000256" key="8">
    <source>
        <dbReference type="SAM" id="MobiDB-lite"/>
    </source>
</evidence>
<dbReference type="Gene3D" id="1.10.10.1140">
    <property type="entry name" value="Glutamine-dependent NAD+ synthetase, C-terminal domain"/>
    <property type="match status" value="1"/>
</dbReference>
<dbReference type="NCBIfam" id="TIGR00552">
    <property type="entry name" value="nadE"/>
    <property type="match status" value="1"/>
</dbReference>
<keyword evidence="6" id="KW-0067">ATP-binding</keyword>
<evidence type="ECO:0000256" key="6">
    <source>
        <dbReference type="ARBA" id="ARBA00022840"/>
    </source>
</evidence>
<gene>
    <name evidence="10" type="primary">nadE</name>
    <name evidence="10" type="ORF">SCFA_520016</name>
</gene>
<dbReference type="NCBIfam" id="NF002730">
    <property type="entry name" value="PRK02628.1"/>
    <property type="match status" value="1"/>
</dbReference>
<evidence type="ECO:0000256" key="3">
    <source>
        <dbReference type="ARBA" id="ARBA00012743"/>
    </source>
</evidence>
<dbReference type="EMBL" id="CAADRM010000117">
    <property type="protein sequence ID" value="VFU16210.1"/>
    <property type="molecule type" value="Genomic_DNA"/>
</dbReference>
<dbReference type="InterPro" id="IPR014729">
    <property type="entry name" value="Rossmann-like_a/b/a_fold"/>
</dbReference>
<keyword evidence="7" id="KW-0520">NAD</keyword>
<dbReference type="CDD" id="cd00553">
    <property type="entry name" value="NAD_synthase"/>
    <property type="match status" value="1"/>
</dbReference>
<sequence length="684" mass="76484">MKRNQEFFNIYRHGFVRVAACIPGVRVSDPAFNAGKVLDLIRRAHEGKAVFAVFPELCLSAYSNEDLFFQEALLRSVEEALLLVLRETAGLDMVVVVGAPCRIEGGLYNCGIVMYRGRIMGIAVKSYLPNYREFYEARQFRSSRELPVDTIDLCSQSGIPIGADLLFRVPAVPGFRFFVEICEDLWSPVPPSSYAALAGATVMVNLSASNIIAGKDEYRHELAASQSARCISAYIYTAAGFGESTTDLAWDGHALVYENGNLVSESKRFSWEPQVAFADIDLDRLIMERIRMNTFHDARVRSSDHTAFRDILVDLDPPGGRILLEREISRFPYVPLRSELRDKRCFEVYNIQVQGLAKRMKATGIQNLVIGVSGGLDSTHALIVCARAMDELGLPRTNIKAFTMPGFATSQKTYQNSRNLMAALRVEAGEIDIRPGSMQMMQDIGHPYARGEEVYDVTFENVQAGQRTSVLFRLANHLNALVVGTGDLSELALGWSTYGVGDHMSHYNVNASVPKTLIQYVIRWVADRDLFGAEVSRSLKDILSTEISPELVPGTNKDQPAQSTEKIIGPYELQDFNTFYLTRYGYLPSKVAFLSWSAWHDRRAGSWPDVPEDARNEYSLAEIKSWLRVFIRRFFKLSQYKRSCIPNGPKVGSGGSLSPRGDYRAPSDSEDAPWMADLDTVPEE</sequence>
<dbReference type="GO" id="GO:0005524">
    <property type="term" value="F:ATP binding"/>
    <property type="evidence" value="ECO:0007669"/>
    <property type="project" value="UniProtKB-KW"/>
</dbReference>
<dbReference type="InterPro" id="IPR014445">
    <property type="entry name" value="Gln-dep_NAD_synthase"/>
</dbReference>
<keyword evidence="4 10" id="KW-0436">Ligase</keyword>
<feature type="domain" description="CN hydrolase" evidence="9">
    <location>
        <begin position="16"/>
        <end position="282"/>
    </location>
</feature>
<dbReference type="InterPro" id="IPR036526">
    <property type="entry name" value="C-N_Hydrolase_sf"/>
</dbReference>
<dbReference type="GO" id="GO:0009435">
    <property type="term" value="P:NAD+ biosynthetic process"/>
    <property type="evidence" value="ECO:0007669"/>
    <property type="project" value="UniProtKB-UniPathway"/>
</dbReference>
<dbReference type="Pfam" id="PF02540">
    <property type="entry name" value="NAD_synthase"/>
    <property type="match status" value="1"/>
</dbReference>
<proteinExistence type="inferred from homology"/>
<reference evidence="10" key="1">
    <citation type="submission" date="2019-03" db="EMBL/GenBank/DDBJ databases">
        <authorList>
            <person name="Hao L."/>
        </authorList>
    </citation>
    <scope>NUCLEOTIDE SEQUENCE</scope>
</reference>
<dbReference type="AlphaFoldDB" id="A0A485M3J3"/>
<evidence type="ECO:0000259" key="9">
    <source>
        <dbReference type="PROSITE" id="PS50263"/>
    </source>
</evidence>
<dbReference type="PIRSF" id="PIRSF006630">
    <property type="entry name" value="NADS_GAT"/>
    <property type="match status" value="1"/>
</dbReference>
<accession>A0A485M3J3</accession>
<dbReference type="GO" id="GO:0003952">
    <property type="term" value="F:NAD+ synthase (glutamine-hydrolyzing) activity"/>
    <property type="evidence" value="ECO:0007669"/>
    <property type="project" value="UniProtKB-EC"/>
</dbReference>
<comment type="similarity">
    <text evidence="2">In the C-terminal section; belongs to the NAD synthetase family.</text>
</comment>
<protein>
    <recommendedName>
        <fullName evidence="3">NAD(+) synthase (glutamine-hydrolyzing)</fullName>
        <ecNumber evidence="3">6.3.5.1</ecNumber>
    </recommendedName>
</protein>
<dbReference type="FunFam" id="1.10.10.1140:FF:000001">
    <property type="entry name" value="Glutamine-dependent NAD(+) synthetase"/>
    <property type="match status" value="1"/>
</dbReference>
<dbReference type="SUPFAM" id="SSF56317">
    <property type="entry name" value="Carbon-nitrogen hydrolase"/>
    <property type="match status" value="1"/>
</dbReference>
<dbReference type="InterPro" id="IPR003010">
    <property type="entry name" value="C-N_Hydrolase"/>
</dbReference>
<evidence type="ECO:0000256" key="7">
    <source>
        <dbReference type="ARBA" id="ARBA00023027"/>
    </source>
</evidence>
<evidence type="ECO:0000256" key="2">
    <source>
        <dbReference type="ARBA" id="ARBA00007145"/>
    </source>
</evidence>
<dbReference type="Pfam" id="PF00795">
    <property type="entry name" value="CN_hydrolase"/>
    <property type="match status" value="1"/>
</dbReference>
<dbReference type="GO" id="GO:0004359">
    <property type="term" value="F:glutaminase activity"/>
    <property type="evidence" value="ECO:0007669"/>
    <property type="project" value="InterPro"/>
</dbReference>
<dbReference type="Gene3D" id="3.40.50.620">
    <property type="entry name" value="HUPs"/>
    <property type="match status" value="1"/>
</dbReference>
<name>A0A485M3J3_9ZZZZ</name>
<dbReference type="HAMAP" id="MF_02090">
    <property type="entry name" value="NadE_glutamine_dep"/>
    <property type="match status" value="1"/>
</dbReference>
<dbReference type="InterPro" id="IPR003694">
    <property type="entry name" value="NAD_synthase"/>
</dbReference>
<evidence type="ECO:0000256" key="1">
    <source>
        <dbReference type="ARBA" id="ARBA00005188"/>
    </source>
</evidence>
<dbReference type="EC" id="6.3.5.1" evidence="3"/>
<dbReference type="SUPFAM" id="SSF52402">
    <property type="entry name" value="Adenine nucleotide alpha hydrolases-like"/>
    <property type="match status" value="1"/>
</dbReference>
<comment type="pathway">
    <text evidence="1">Cofactor biosynthesis; NAD(+) biosynthesis; NAD(+) from deamido-NAD(+) (L-Gln route): step 1/1.</text>
</comment>
<dbReference type="PANTHER" id="PTHR23090">
    <property type="entry name" value="NH 3 /GLUTAMINE-DEPENDENT NAD + SYNTHETASE"/>
    <property type="match status" value="1"/>
</dbReference>
<dbReference type="CDD" id="cd07570">
    <property type="entry name" value="GAT_Gln-NAD-synth"/>
    <property type="match status" value="1"/>
</dbReference>
<evidence type="ECO:0000313" key="10">
    <source>
        <dbReference type="EMBL" id="VFU16210.1"/>
    </source>
</evidence>
<dbReference type="PROSITE" id="PS50263">
    <property type="entry name" value="CN_HYDROLASE"/>
    <property type="match status" value="1"/>
</dbReference>
<feature type="region of interest" description="Disordered" evidence="8">
    <location>
        <begin position="648"/>
        <end position="684"/>
    </location>
</feature>
<evidence type="ECO:0000256" key="4">
    <source>
        <dbReference type="ARBA" id="ARBA00022598"/>
    </source>
</evidence>
<dbReference type="Gene3D" id="3.60.110.10">
    <property type="entry name" value="Carbon-nitrogen hydrolase"/>
    <property type="match status" value="1"/>
</dbReference>
<dbReference type="FunFam" id="3.40.50.620:FF:000155">
    <property type="entry name" value="Glutamine-dependent NAD(+) synthetase"/>
    <property type="match status" value="1"/>
</dbReference>
<dbReference type="UniPathway" id="UPA00253">
    <property type="reaction ID" value="UER00334"/>
</dbReference>
<dbReference type="GO" id="GO:0005737">
    <property type="term" value="C:cytoplasm"/>
    <property type="evidence" value="ECO:0007669"/>
    <property type="project" value="InterPro"/>
</dbReference>
<evidence type="ECO:0000256" key="5">
    <source>
        <dbReference type="ARBA" id="ARBA00022741"/>
    </source>
</evidence>
<dbReference type="PANTHER" id="PTHR23090:SF9">
    <property type="entry name" value="GLUTAMINE-DEPENDENT NAD(+) SYNTHETASE"/>
    <property type="match status" value="1"/>
</dbReference>
<dbReference type="InterPro" id="IPR022310">
    <property type="entry name" value="NAD/GMP_synthase"/>
</dbReference>
<dbReference type="InterPro" id="IPR041856">
    <property type="entry name" value="NAD+_synth_C"/>
</dbReference>
<keyword evidence="5" id="KW-0547">Nucleotide-binding</keyword>